<evidence type="ECO:0000313" key="14">
    <source>
        <dbReference type="EMBL" id="ANH55834.1"/>
    </source>
</evidence>
<sequence length="53" mass="6394">MPQLNPNPWFLIMILSWMSLIIITLPKMIKHEPTNPISHLPQEKQTMAWNWPW</sequence>
<geneLocation type="mitochondrion" evidence="14"/>
<dbReference type="GO" id="GO:0031966">
    <property type="term" value="C:mitochondrial membrane"/>
    <property type="evidence" value="ECO:0007669"/>
    <property type="project" value="UniProtKB-SubCell"/>
</dbReference>
<evidence type="ECO:0000256" key="6">
    <source>
        <dbReference type="ARBA" id="ARBA00022781"/>
    </source>
</evidence>
<dbReference type="EMBL" id="KU753817">
    <property type="protein sequence ID" value="ANH55834.1"/>
    <property type="molecule type" value="Genomic_DNA"/>
</dbReference>
<keyword evidence="4 12" id="KW-0138">CF(0)</keyword>
<protein>
    <recommendedName>
        <fullName evidence="12">ATP synthase complex subunit 8</fullName>
    </recommendedName>
</protein>
<dbReference type="PANTHER" id="PTHR39937">
    <property type="entry name" value="ATP SYNTHASE PROTEIN 8"/>
    <property type="match status" value="1"/>
</dbReference>
<dbReference type="Pfam" id="PF00895">
    <property type="entry name" value="ATP-synt_8"/>
    <property type="match status" value="1"/>
</dbReference>
<evidence type="ECO:0000256" key="11">
    <source>
        <dbReference type="ARBA" id="ARBA00023310"/>
    </source>
</evidence>
<evidence type="ECO:0000256" key="12">
    <source>
        <dbReference type="RuleBase" id="RU003661"/>
    </source>
</evidence>
<dbReference type="AlphaFoldDB" id="A0A173GLG5"/>
<evidence type="ECO:0000256" key="5">
    <source>
        <dbReference type="ARBA" id="ARBA00022692"/>
    </source>
</evidence>
<keyword evidence="9 12" id="KW-0496">Mitochondrion</keyword>
<keyword evidence="3 12" id="KW-0813">Transport</keyword>
<evidence type="ECO:0000256" key="13">
    <source>
        <dbReference type="SAM" id="Phobius"/>
    </source>
</evidence>
<evidence type="ECO:0000256" key="7">
    <source>
        <dbReference type="ARBA" id="ARBA00022989"/>
    </source>
</evidence>
<dbReference type="GO" id="GO:0015986">
    <property type="term" value="P:proton motive force-driven ATP synthesis"/>
    <property type="evidence" value="ECO:0007669"/>
    <property type="project" value="InterPro"/>
</dbReference>
<evidence type="ECO:0000256" key="3">
    <source>
        <dbReference type="ARBA" id="ARBA00022448"/>
    </source>
</evidence>
<gene>
    <name evidence="14" type="primary">ATP8</name>
</gene>
<name>A0A173GLG5_9AMPH</name>
<evidence type="ECO:0000256" key="10">
    <source>
        <dbReference type="ARBA" id="ARBA00023136"/>
    </source>
</evidence>
<evidence type="ECO:0000256" key="2">
    <source>
        <dbReference type="ARBA" id="ARBA00008892"/>
    </source>
</evidence>
<feature type="transmembrane region" description="Helical" evidence="13">
    <location>
        <begin position="6"/>
        <end position="25"/>
    </location>
</feature>
<evidence type="ECO:0000256" key="8">
    <source>
        <dbReference type="ARBA" id="ARBA00023065"/>
    </source>
</evidence>
<keyword evidence="8 12" id="KW-0406">Ion transport</keyword>
<proteinExistence type="inferred from homology"/>
<keyword evidence="7 13" id="KW-1133">Transmembrane helix</keyword>
<keyword evidence="6 12" id="KW-0375">Hydrogen ion transport</keyword>
<keyword evidence="11" id="KW-0066">ATP synthesis</keyword>
<reference evidence="14" key="1">
    <citation type="journal article" date="2016" name="PLoS ONE">
        <title>Next-Generation Mitogenomics: A Comparison of Approaches Applied to Caecilian Amphibian Phylogeny.</title>
        <authorList>
            <person name="Maddock S.T."/>
            <person name="Briscoe A.G."/>
            <person name="Wilkinson M."/>
            <person name="Waeschenbach A."/>
            <person name="San Mauro D."/>
            <person name="Day J.J."/>
            <person name="Littlewood D.T."/>
            <person name="Foster P.G."/>
            <person name="Nussbaum R.A."/>
            <person name="Gower D.J."/>
        </authorList>
    </citation>
    <scope>NUCLEOTIDE SEQUENCE</scope>
</reference>
<keyword evidence="5 12" id="KW-0812">Transmembrane</keyword>
<evidence type="ECO:0000256" key="9">
    <source>
        <dbReference type="ARBA" id="ARBA00023128"/>
    </source>
</evidence>
<keyword evidence="10 13" id="KW-0472">Membrane</keyword>
<evidence type="ECO:0000256" key="4">
    <source>
        <dbReference type="ARBA" id="ARBA00022547"/>
    </source>
</evidence>
<comment type="subcellular location">
    <subcellularLocation>
        <location evidence="1 12">Mitochondrion membrane</location>
        <topology evidence="1 12">Single-pass membrane protein</topology>
    </subcellularLocation>
</comment>
<comment type="similarity">
    <text evidence="2 12">Belongs to the ATPase protein 8 family.</text>
</comment>
<evidence type="ECO:0000256" key="1">
    <source>
        <dbReference type="ARBA" id="ARBA00004304"/>
    </source>
</evidence>
<dbReference type="GO" id="GO:0015078">
    <property type="term" value="F:proton transmembrane transporter activity"/>
    <property type="evidence" value="ECO:0007669"/>
    <property type="project" value="InterPro"/>
</dbReference>
<dbReference type="InterPro" id="IPR050635">
    <property type="entry name" value="ATPase_protein_8"/>
</dbReference>
<dbReference type="InterPro" id="IPR001421">
    <property type="entry name" value="ATP8_metazoa"/>
</dbReference>
<dbReference type="PANTHER" id="PTHR39937:SF1">
    <property type="entry name" value="ATP SYNTHASE PROTEIN 8"/>
    <property type="match status" value="1"/>
</dbReference>
<dbReference type="GO" id="GO:0045259">
    <property type="term" value="C:proton-transporting ATP synthase complex"/>
    <property type="evidence" value="ECO:0007669"/>
    <property type="project" value="UniProtKB-KW"/>
</dbReference>
<organism evidence="14">
    <name type="scientific">Hypogeophis brevis</name>
    <name type="common">Mahe caecilian</name>
    <dbReference type="NCBI Taxonomy" id="441555"/>
    <lineage>
        <taxon>Eukaryota</taxon>
        <taxon>Metazoa</taxon>
        <taxon>Chordata</taxon>
        <taxon>Craniata</taxon>
        <taxon>Vertebrata</taxon>
        <taxon>Euteleostomi</taxon>
        <taxon>Amphibia</taxon>
        <taxon>Gymnophiona</taxon>
        <taxon>Indotyphlidae</taxon>
        <taxon>Hypogeophis</taxon>
    </lineage>
</organism>
<accession>A0A173GLG5</accession>